<protein>
    <submittedName>
        <fullName evidence="2">DOMON domain-containing protein</fullName>
    </submittedName>
</protein>
<organism evidence="1 2">
    <name type="scientific">Loa loa</name>
    <name type="common">Eye worm</name>
    <name type="synonym">Filaria loa</name>
    <dbReference type="NCBI Taxonomy" id="7209"/>
    <lineage>
        <taxon>Eukaryota</taxon>
        <taxon>Metazoa</taxon>
        <taxon>Ecdysozoa</taxon>
        <taxon>Nematoda</taxon>
        <taxon>Chromadorea</taxon>
        <taxon>Rhabditida</taxon>
        <taxon>Spirurina</taxon>
        <taxon>Spiruromorpha</taxon>
        <taxon>Filarioidea</taxon>
        <taxon>Onchocercidae</taxon>
        <taxon>Loa</taxon>
    </lineage>
</organism>
<dbReference type="Proteomes" id="UP000095285">
    <property type="component" value="Unassembled WGS sequence"/>
</dbReference>
<dbReference type="AlphaFoldDB" id="A0A1I7VRB6"/>
<evidence type="ECO:0000313" key="1">
    <source>
        <dbReference type="Proteomes" id="UP000095285"/>
    </source>
</evidence>
<evidence type="ECO:0000313" key="2">
    <source>
        <dbReference type="WBParaSite" id="EN70_5422"/>
    </source>
</evidence>
<reference evidence="1" key="1">
    <citation type="submission" date="2012-04" db="EMBL/GenBank/DDBJ databases">
        <title>The Genome Sequence of Loa loa.</title>
        <authorList>
            <consortium name="The Broad Institute Genome Sequencing Platform"/>
            <consortium name="Broad Institute Genome Sequencing Center for Infectious Disease"/>
            <person name="Nutman T.B."/>
            <person name="Fink D.L."/>
            <person name="Russ C."/>
            <person name="Young S."/>
            <person name="Zeng Q."/>
            <person name="Gargeya S."/>
            <person name="Alvarado L."/>
            <person name="Berlin A."/>
            <person name="Chapman S.B."/>
            <person name="Chen Z."/>
            <person name="Freedman E."/>
            <person name="Gellesch M."/>
            <person name="Goldberg J."/>
            <person name="Griggs A."/>
            <person name="Gujja S."/>
            <person name="Heilman E.R."/>
            <person name="Heiman D."/>
            <person name="Howarth C."/>
            <person name="Mehta T."/>
            <person name="Neiman D."/>
            <person name="Pearson M."/>
            <person name="Roberts A."/>
            <person name="Saif S."/>
            <person name="Shea T."/>
            <person name="Shenoy N."/>
            <person name="Sisk P."/>
            <person name="Stolte C."/>
            <person name="Sykes S."/>
            <person name="White J."/>
            <person name="Yandava C."/>
            <person name="Haas B."/>
            <person name="Henn M.R."/>
            <person name="Nusbaum C."/>
            <person name="Birren B."/>
        </authorList>
    </citation>
    <scope>NUCLEOTIDE SEQUENCE [LARGE SCALE GENOMIC DNA]</scope>
</reference>
<name>A0A1I7VRB6_LOALO</name>
<keyword evidence="1" id="KW-1185">Reference proteome</keyword>
<dbReference type="WBParaSite" id="EN70_5422">
    <property type="protein sequence ID" value="EN70_5422"/>
    <property type="gene ID" value="EN70_5422"/>
</dbReference>
<reference evidence="2" key="2">
    <citation type="submission" date="2016-11" db="UniProtKB">
        <authorList>
            <consortium name="WormBaseParasite"/>
        </authorList>
    </citation>
    <scope>IDENTIFICATION</scope>
</reference>
<accession>A0A1I7VRB6</accession>
<sequence>MVVVDDIYNYSLSQCGINFGDHYLLQWQVIGKRIHFKLKLSGIPENDDFWIGIGFSKIQVNSPVDESEVLAILRLQGAISLEIFSIKIKLSRLDFCCKLSLPMNANEANANEKQIELAKLANESVHLSGKIESAESMSDKDEQASLTYTYKNSTSLDSNFTRSLYTDHFFNNIRNRRQTFTTTNIQLNRTSSSKIPILYNPVINPNSPNYTAVLRQNEEALMRYRDPTCIFPDPYWCKNYVKQYVNWQQTYNNHSIQAICAPLKASVANAHNRCCQAVRSTGC</sequence>
<proteinExistence type="predicted"/>